<keyword evidence="1" id="KW-1133">Transmembrane helix</keyword>
<feature type="transmembrane region" description="Helical" evidence="1">
    <location>
        <begin position="34"/>
        <end position="53"/>
    </location>
</feature>
<protein>
    <submittedName>
        <fullName evidence="2">Uncharacterized protein</fullName>
    </submittedName>
</protein>
<gene>
    <name evidence="2" type="ORF">GLOINDRAFT_83936</name>
</gene>
<organism evidence="2">
    <name type="scientific">Rhizophagus irregularis (strain DAOM 181602 / DAOM 197198 / MUCL 43194)</name>
    <name type="common">Arbuscular mycorrhizal fungus</name>
    <name type="synonym">Glomus intraradices</name>
    <dbReference type="NCBI Taxonomy" id="747089"/>
    <lineage>
        <taxon>Eukaryota</taxon>
        <taxon>Fungi</taxon>
        <taxon>Fungi incertae sedis</taxon>
        <taxon>Mucoromycota</taxon>
        <taxon>Glomeromycotina</taxon>
        <taxon>Glomeromycetes</taxon>
        <taxon>Glomerales</taxon>
        <taxon>Glomeraceae</taxon>
        <taxon>Rhizophagus</taxon>
    </lineage>
</organism>
<feature type="non-terminal residue" evidence="2">
    <location>
        <position position="1"/>
    </location>
</feature>
<keyword evidence="1" id="KW-0812">Transmembrane</keyword>
<evidence type="ECO:0000256" key="1">
    <source>
        <dbReference type="SAM" id="Phobius"/>
    </source>
</evidence>
<keyword evidence="1" id="KW-0472">Membrane</keyword>
<name>U9UT94_RHIID</name>
<accession>U9UT94</accession>
<proteinExistence type="predicted"/>
<evidence type="ECO:0000313" key="2">
    <source>
        <dbReference type="EMBL" id="ESA21788.1"/>
    </source>
</evidence>
<sequence length="111" mass="13057">LLITVLFFFLSLSGFPCLEKWEKTEAFGAFEKELRFISMNLGFFIIMPIWYPVPSTLNFRMNCTRLVTKLDFRMPLGLEYTDIIAESGIFNEYSSFVEQFLVNFANRLELK</sequence>
<dbReference type="AlphaFoldDB" id="U9UT94"/>
<dbReference type="EMBL" id="KI276145">
    <property type="protein sequence ID" value="ESA21788.1"/>
    <property type="molecule type" value="Genomic_DNA"/>
</dbReference>
<reference evidence="2" key="1">
    <citation type="submission" date="2013-07" db="EMBL/GenBank/DDBJ databases">
        <title>The genome of an arbuscular mycorrhizal fungus provides insights into the evolution of the oldest plant symbiosis.</title>
        <authorList>
            <consortium name="DOE Joint Genome Institute"/>
            <person name="Tisserant E."/>
            <person name="Malbreil M."/>
            <person name="Kuo A."/>
            <person name="Kohler A."/>
            <person name="Symeonidi A."/>
            <person name="Balestrini R."/>
            <person name="Charron P."/>
            <person name="Duensing N."/>
            <person name="Frei-dit-Frey N."/>
            <person name="Gianinazzi-Pearson V."/>
            <person name="Gilbert B."/>
            <person name="Handa Y."/>
            <person name="Hijri M."/>
            <person name="Kaul R."/>
            <person name="Kawaguchi M."/>
            <person name="Krajinski F."/>
            <person name="Lammers P."/>
            <person name="Lapierre D."/>
            <person name="Masclaux F.G."/>
            <person name="Murat C."/>
            <person name="Morin E."/>
            <person name="Ndikumana S."/>
            <person name="Pagni M."/>
            <person name="Petitpierre D."/>
            <person name="Requena N."/>
            <person name="Rosikiewicz P."/>
            <person name="Riley R."/>
            <person name="Saito K."/>
            <person name="San Clemente H."/>
            <person name="Shapiro H."/>
            <person name="van Tuinen D."/>
            <person name="Becard G."/>
            <person name="Bonfante P."/>
            <person name="Paszkowski U."/>
            <person name="Shachar-Hill Y."/>
            <person name="Young J.P."/>
            <person name="Sanders I.R."/>
            <person name="Henrissat B."/>
            <person name="Rensing S.A."/>
            <person name="Grigoriev I.V."/>
            <person name="Corradi N."/>
            <person name="Roux C."/>
            <person name="Martin F."/>
        </authorList>
    </citation>
    <scope>NUCLEOTIDE SEQUENCE</scope>
    <source>
        <strain evidence="2">DAOM 197198</strain>
    </source>
</reference>
<dbReference type="HOGENOM" id="CLU_2164486_0_0_1"/>